<feature type="domain" description="TFIIF beta subunit N-terminal" evidence="12">
    <location>
        <begin position="50"/>
        <end position="136"/>
    </location>
</feature>
<evidence type="ECO:0000256" key="4">
    <source>
        <dbReference type="ARBA" id="ARBA00023015"/>
    </source>
</evidence>
<evidence type="ECO:0000313" key="14">
    <source>
        <dbReference type="Proteomes" id="UP000076738"/>
    </source>
</evidence>
<dbReference type="CDD" id="cd07980">
    <property type="entry name" value="TFIIF_beta"/>
    <property type="match status" value="1"/>
</dbReference>
<evidence type="ECO:0000313" key="13">
    <source>
        <dbReference type="EMBL" id="KZP00375.1"/>
    </source>
</evidence>
<feature type="compositionally biased region" description="Acidic residues" evidence="10">
    <location>
        <begin position="314"/>
        <end position="335"/>
    </location>
</feature>
<evidence type="ECO:0000256" key="9">
    <source>
        <dbReference type="ARBA" id="ARBA00081863"/>
    </source>
</evidence>
<feature type="compositionally biased region" description="Acidic residues" evidence="10">
    <location>
        <begin position="23"/>
        <end position="45"/>
    </location>
</feature>
<dbReference type="InterPro" id="IPR040450">
    <property type="entry name" value="TFIIF_beta_HTH"/>
</dbReference>
<comment type="similarity">
    <text evidence="2">Belongs to the TFIIF beta subunit family.</text>
</comment>
<evidence type="ECO:0000256" key="7">
    <source>
        <dbReference type="ARBA" id="ARBA00023242"/>
    </source>
</evidence>
<dbReference type="Proteomes" id="UP000076738">
    <property type="component" value="Unassembled WGS sequence"/>
</dbReference>
<keyword evidence="6" id="KW-0804">Transcription</keyword>
<dbReference type="InterPro" id="IPR036388">
    <property type="entry name" value="WH-like_DNA-bd_sf"/>
</dbReference>
<dbReference type="OrthoDB" id="449280at2759"/>
<dbReference type="InterPro" id="IPR040504">
    <property type="entry name" value="TFIIF_beta_N"/>
</dbReference>
<dbReference type="InterPro" id="IPR036390">
    <property type="entry name" value="WH_DNA-bd_sf"/>
</dbReference>
<comment type="subcellular location">
    <subcellularLocation>
        <location evidence="1">Nucleus</location>
    </subcellularLocation>
</comment>
<evidence type="ECO:0000256" key="3">
    <source>
        <dbReference type="ARBA" id="ARBA00021453"/>
    </source>
</evidence>
<dbReference type="SUPFAM" id="SSF46785">
    <property type="entry name" value="Winged helix' DNA-binding domain"/>
    <property type="match status" value="1"/>
</dbReference>
<keyword evidence="7" id="KW-0539">Nucleus</keyword>
<keyword evidence="4" id="KW-0805">Transcription regulation</keyword>
<gene>
    <name evidence="13" type="ORF">CALVIDRAFT_273038</name>
</gene>
<evidence type="ECO:0000256" key="1">
    <source>
        <dbReference type="ARBA" id="ARBA00004123"/>
    </source>
</evidence>
<evidence type="ECO:0000259" key="12">
    <source>
        <dbReference type="Pfam" id="PF17683"/>
    </source>
</evidence>
<organism evidence="13 14">
    <name type="scientific">Calocera viscosa (strain TUFC12733)</name>
    <dbReference type="NCBI Taxonomy" id="1330018"/>
    <lineage>
        <taxon>Eukaryota</taxon>
        <taxon>Fungi</taxon>
        <taxon>Dikarya</taxon>
        <taxon>Basidiomycota</taxon>
        <taxon>Agaricomycotina</taxon>
        <taxon>Dacrymycetes</taxon>
        <taxon>Dacrymycetales</taxon>
        <taxon>Dacrymycetaceae</taxon>
        <taxon>Calocera</taxon>
    </lineage>
</organism>
<feature type="region of interest" description="Disordered" evidence="10">
    <location>
        <begin position="1"/>
        <end position="45"/>
    </location>
</feature>
<dbReference type="GO" id="GO:0005674">
    <property type="term" value="C:transcription factor TFIIF complex"/>
    <property type="evidence" value="ECO:0007669"/>
    <property type="project" value="InterPro"/>
</dbReference>
<evidence type="ECO:0000256" key="8">
    <source>
        <dbReference type="ARBA" id="ARBA00081473"/>
    </source>
</evidence>
<feature type="region of interest" description="Disordered" evidence="10">
    <location>
        <begin position="301"/>
        <end position="335"/>
    </location>
</feature>
<name>A0A167QYB0_CALVF</name>
<keyword evidence="5" id="KW-0238">DNA-binding</keyword>
<reference evidence="13 14" key="1">
    <citation type="journal article" date="2016" name="Mol. Biol. Evol.">
        <title>Comparative Genomics of Early-Diverging Mushroom-Forming Fungi Provides Insights into the Origins of Lignocellulose Decay Capabilities.</title>
        <authorList>
            <person name="Nagy L.G."/>
            <person name="Riley R."/>
            <person name="Tritt A."/>
            <person name="Adam C."/>
            <person name="Daum C."/>
            <person name="Floudas D."/>
            <person name="Sun H."/>
            <person name="Yadav J.S."/>
            <person name="Pangilinan J."/>
            <person name="Larsson K.H."/>
            <person name="Matsuura K."/>
            <person name="Barry K."/>
            <person name="Labutti K."/>
            <person name="Kuo R."/>
            <person name="Ohm R.A."/>
            <person name="Bhattacharya S.S."/>
            <person name="Shirouzu T."/>
            <person name="Yoshinaga Y."/>
            <person name="Martin F.M."/>
            <person name="Grigoriev I.V."/>
            <person name="Hibbett D.S."/>
        </authorList>
    </citation>
    <scope>NUCLEOTIDE SEQUENCE [LARGE SCALE GENOMIC DNA]</scope>
    <source>
        <strain evidence="13 14">TUFC12733</strain>
    </source>
</reference>
<evidence type="ECO:0000256" key="2">
    <source>
        <dbReference type="ARBA" id="ARBA00009543"/>
    </source>
</evidence>
<dbReference type="GO" id="GO:0006367">
    <property type="term" value="P:transcription initiation at RNA polymerase II promoter"/>
    <property type="evidence" value="ECO:0007669"/>
    <property type="project" value="InterPro"/>
</dbReference>
<evidence type="ECO:0000259" key="11">
    <source>
        <dbReference type="Pfam" id="PF02270"/>
    </source>
</evidence>
<keyword evidence="14" id="KW-1185">Reference proteome</keyword>
<evidence type="ECO:0000256" key="10">
    <source>
        <dbReference type="SAM" id="MobiDB-lite"/>
    </source>
</evidence>
<dbReference type="AlphaFoldDB" id="A0A167QYB0"/>
<dbReference type="PANTHER" id="PTHR10445">
    <property type="entry name" value="GENERAL TRANSCRIPTION FACTOR IIF SUBUNIT 2"/>
    <property type="match status" value="1"/>
</dbReference>
<protein>
    <recommendedName>
        <fullName evidence="3">Transcription initiation factor IIF subunit beta</fullName>
    </recommendedName>
    <alternativeName>
        <fullName evidence="9">TFIIF medium subunit</fullName>
    </alternativeName>
    <alternativeName>
        <fullName evidence="8">TFIIF-beta</fullName>
    </alternativeName>
</protein>
<dbReference type="Pfam" id="PF17683">
    <property type="entry name" value="TFIIF_beta_N"/>
    <property type="match status" value="1"/>
</dbReference>
<dbReference type="Gene3D" id="1.10.10.10">
    <property type="entry name" value="Winged helix-like DNA-binding domain superfamily/Winged helix DNA-binding domain"/>
    <property type="match status" value="1"/>
</dbReference>
<dbReference type="InterPro" id="IPR003196">
    <property type="entry name" value="TFIIF_beta"/>
</dbReference>
<dbReference type="GO" id="GO:0003677">
    <property type="term" value="F:DNA binding"/>
    <property type="evidence" value="ECO:0007669"/>
    <property type="project" value="UniProtKB-KW"/>
</dbReference>
<feature type="domain" description="TFIIF beta subunit HTH" evidence="11">
    <location>
        <begin position="231"/>
        <end position="295"/>
    </location>
</feature>
<dbReference type="STRING" id="1330018.A0A167QYB0"/>
<sequence>MDNDAGPSSLDMDGIDPKREDDLGLDYEAESDDEFEPDEEMDAEEDNVDKNVWLVKLPKFLMEKWASIQQEDVVLGTLRVYHAPDPNGNQRLVLRLPEMTDPAVYDTSTLPKQYSLKMQSKTVENEFVMASKMKERDRNIISTKLEGKIVHDCHAFPIMDASYTSLVASRHREMNAPKRQMKVLEDEGGALHRINMLASGAGENIAGGFGNFVSTNKRSAAGAGSAFERAARMPRNELMDLLFPLFRESENWSIRDLRNRTRQPEAYLREVLQEIGFLHRTGTFANQWSLLPAYKNMATGATGAAPPAVKTEALAEEGDEEGGGDEDDFDMEEVL</sequence>
<dbReference type="SUPFAM" id="SSF50916">
    <property type="entry name" value="Rap30/74 interaction domains"/>
    <property type="match status" value="1"/>
</dbReference>
<evidence type="ECO:0000256" key="6">
    <source>
        <dbReference type="ARBA" id="ARBA00023163"/>
    </source>
</evidence>
<dbReference type="FunFam" id="1.10.10.10:FF:000035">
    <property type="entry name" value="General transcription factor IIF subunit 2"/>
    <property type="match status" value="1"/>
</dbReference>
<proteinExistence type="inferred from homology"/>
<accession>A0A167QYB0</accession>
<dbReference type="InterPro" id="IPR011039">
    <property type="entry name" value="TFIIF_interaction"/>
</dbReference>
<dbReference type="Pfam" id="PF02270">
    <property type="entry name" value="TFIIF_beta"/>
    <property type="match status" value="1"/>
</dbReference>
<dbReference type="PANTHER" id="PTHR10445:SF0">
    <property type="entry name" value="GENERAL TRANSCRIPTION FACTOR IIF SUBUNIT 2"/>
    <property type="match status" value="1"/>
</dbReference>
<evidence type="ECO:0000256" key="5">
    <source>
        <dbReference type="ARBA" id="ARBA00023125"/>
    </source>
</evidence>
<dbReference type="EMBL" id="KV417269">
    <property type="protein sequence ID" value="KZP00375.1"/>
    <property type="molecule type" value="Genomic_DNA"/>
</dbReference>